<dbReference type="PANTHER" id="PTHR12778">
    <property type="entry name" value="SOLUTE CARRIER FAMILY 33 ACETYL-COA TRANSPORTER -RELATED"/>
    <property type="match status" value="1"/>
</dbReference>
<keyword evidence="10" id="KW-1185">Reference proteome</keyword>
<feature type="transmembrane region" description="Helical" evidence="8">
    <location>
        <begin position="137"/>
        <end position="159"/>
    </location>
</feature>
<evidence type="ECO:0000313" key="10">
    <source>
        <dbReference type="Proteomes" id="UP001378188"/>
    </source>
</evidence>
<dbReference type="Gene3D" id="1.20.1250.20">
    <property type="entry name" value="MFS general substrate transporter like domains"/>
    <property type="match status" value="1"/>
</dbReference>
<comment type="subcellular location">
    <subcellularLocation>
        <location evidence="1">Membrane</location>
        <topology evidence="1">Multi-pass membrane protein</topology>
    </subcellularLocation>
</comment>
<dbReference type="NCBIfam" id="TIGR00901">
    <property type="entry name" value="2A0125"/>
    <property type="match status" value="1"/>
</dbReference>
<evidence type="ECO:0000256" key="3">
    <source>
        <dbReference type="ARBA" id="ARBA00022448"/>
    </source>
</evidence>
<feature type="transmembrane region" description="Helical" evidence="8">
    <location>
        <begin position="423"/>
        <end position="447"/>
    </location>
</feature>
<evidence type="ECO:0000313" key="9">
    <source>
        <dbReference type="EMBL" id="MEJ8570891.1"/>
    </source>
</evidence>
<feature type="transmembrane region" description="Helical" evidence="8">
    <location>
        <begin position="361"/>
        <end position="387"/>
    </location>
</feature>
<evidence type="ECO:0000256" key="5">
    <source>
        <dbReference type="ARBA" id="ARBA00022989"/>
    </source>
</evidence>
<dbReference type="SUPFAM" id="SSF103473">
    <property type="entry name" value="MFS general substrate transporter"/>
    <property type="match status" value="1"/>
</dbReference>
<dbReference type="PANTHER" id="PTHR12778:SF10">
    <property type="entry name" value="MAJOR FACILITATOR SUPERFAMILY DOMAIN-CONTAINING PROTEIN 3"/>
    <property type="match status" value="1"/>
</dbReference>
<dbReference type="EMBL" id="JAZHOF010000002">
    <property type="protein sequence ID" value="MEJ8570891.1"/>
    <property type="molecule type" value="Genomic_DNA"/>
</dbReference>
<feature type="compositionally biased region" description="Polar residues" evidence="7">
    <location>
        <begin position="1"/>
        <end position="13"/>
    </location>
</feature>
<keyword evidence="3" id="KW-0813">Transport</keyword>
<feature type="transmembrane region" description="Helical" evidence="8">
    <location>
        <begin position="270"/>
        <end position="295"/>
    </location>
</feature>
<reference evidence="9 10" key="1">
    <citation type="submission" date="2024-02" db="EMBL/GenBank/DDBJ databases">
        <title>Genome analysis and characterization of Microbaculum marinisediminis sp. nov., isolated from marine sediment.</title>
        <authorList>
            <person name="Du Z.-J."/>
            <person name="Ye Y.-Q."/>
            <person name="Zhang Z.-R."/>
            <person name="Yuan S.-M."/>
            <person name="Zhang X.-Y."/>
        </authorList>
    </citation>
    <scope>NUCLEOTIDE SEQUENCE [LARGE SCALE GENOMIC DNA]</scope>
    <source>
        <strain evidence="9 10">SDUM1044001</strain>
    </source>
</reference>
<evidence type="ECO:0000256" key="6">
    <source>
        <dbReference type="ARBA" id="ARBA00023136"/>
    </source>
</evidence>
<accession>A0AAW9RTS1</accession>
<feature type="transmembrane region" description="Helical" evidence="8">
    <location>
        <begin position="334"/>
        <end position="355"/>
    </location>
</feature>
<dbReference type="GO" id="GO:0016020">
    <property type="term" value="C:membrane"/>
    <property type="evidence" value="ECO:0007669"/>
    <property type="project" value="UniProtKB-SubCell"/>
</dbReference>
<feature type="region of interest" description="Disordered" evidence="7">
    <location>
        <begin position="1"/>
        <end position="22"/>
    </location>
</feature>
<dbReference type="GO" id="GO:0022857">
    <property type="term" value="F:transmembrane transporter activity"/>
    <property type="evidence" value="ECO:0007669"/>
    <property type="project" value="InterPro"/>
</dbReference>
<name>A0AAW9RTS1_9HYPH</name>
<dbReference type="InterPro" id="IPR004752">
    <property type="entry name" value="AmpG_permease/AT-1"/>
</dbReference>
<feature type="transmembrane region" description="Helical" evidence="8">
    <location>
        <begin position="307"/>
        <end position="327"/>
    </location>
</feature>
<dbReference type="Proteomes" id="UP001378188">
    <property type="component" value="Unassembled WGS sequence"/>
</dbReference>
<dbReference type="AlphaFoldDB" id="A0AAW9RTS1"/>
<dbReference type="RefSeq" id="WP_340328587.1">
    <property type="nucleotide sequence ID" value="NZ_JAZHOF010000002.1"/>
</dbReference>
<comment type="caution">
    <text evidence="9">The sequence shown here is derived from an EMBL/GenBank/DDBJ whole genome shotgun (WGS) entry which is preliminary data.</text>
</comment>
<keyword evidence="5 8" id="KW-1133">Transmembrane helix</keyword>
<keyword evidence="4 8" id="KW-0812">Transmembrane</keyword>
<gene>
    <name evidence="9" type="ORF">V3328_05375</name>
</gene>
<sequence>MPPNNTSATQTAGSPPPGSGAHKPLGERLAAAFAVFFQRRVLIILFLGFSSGLPLALSGSTLAIRMTDVGVDLGTIGLFSLAGLPYTIKFLWAPLVDAIRIPVLSRLLGRRRGWLIFSQILLMAAIVYLGFTDPVAAPWFVALGALLVAAASATQDIVIDAFRVESLKTEEQAAGMAWFVSAYRVGMLVSTAGCVAMVAWLEASGVDTTAGWSWAYAAMACLVLIGAAAALFGLEPTEPEGTATDENPITRVGRTAVDAFSEFLMRKDAIVILAFVVLYKFCDAFAGVMTGPFVITIGFDKAAYAGIVKGVGLFAVLAGGFAGGLMLKAVPMVTMLWIAGFLQMASNLVFSWQAIVGVNNAALAVTIAVENFTGGIGTVIFVAYISGLCNDARHTATQFALLTALAAVGRTVLSAQAGYAAEAVGWVTFFGITALAGIPGLLLLWWLQMRGHFAERRER</sequence>
<feature type="transmembrane region" description="Helical" evidence="8">
    <location>
        <begin position="70"/>
        <end position="92"/>
    </location>
</feature>
<proteinExistence type="inferred from homology"/>
<evidence type="ECO:0000256" key="2">
    <source>
        <dbReference type="ARBA" id="ARBA00008335"/>
    </source>
</evidence>
<dbReference type="InterPro" id="IPR036259">
    <property type="entry name" value="MFS_trans_sf"/>
</dbReference>
<evidence type="ECO:0000256" key="1">
    <source>
        <dbReference type="ARBA" id="ARBA00004141"/>
    </source>
</evidence>
<dbReference type="Pfam" id="PF07690">
    <property type="entry name" value="MFS_1"/>
    <property type="match status" value="1"/>
</dbReference>
<feature type="transmembrane region" description="Helical" evidence="8">
    <location>
        <begin position="41"/>
        <end position="64"/>
    </location>
</feature>
<evidence type="ECO:0000256" key="7">
    <source>
        <dbReference type="SAM" id="MobiDB-lite"/>
    </source>
</evidence>
<feature type="transmembrane region" description="Helical" evidence="8">
    <location>
        <begin position="180"/>
        <end position="201"/>
    </location>
</feature>
<feature type="transmembrane region" description="Helical" evidence="8">
    <location>
        <begin position="399"/>
        <end position="417"/>
    </location>
</feature>
<keyword evidence="6 8" id="KW-0472">Membrane</keyword>
<feature type="transmembrane region" description="Helical" evidence="8">
    <location>
        <begin position="113"/>
        <end position="131"/>
    </location>
</feature>
<evidence type="ECO:0000256" key="8">
    <source>
        <dbReference type="SAM" id="Phobius"/>
    </source>
</evidence>
<evidence type="ECO:0000256" key="4">
    <source>
        <dbReference type="ARBA" id="ARBA00022692"/>
    </source>
</evidence>
<comment type="similarity">
    <text evidence="2">Belongs to the major facilitator superfamily.</text>
</comment>
<dbReference type="InterPro" id="IPR011701">
    <property type="entry name" value="MFS"/>
</dbReference>
<organism evidence="9 10">
    <name type="scientific">Microbaculum marinum</name>
    <dbReference type="NCBI Taxonomy" id="1764581"/>
    <lineage>
        <taxon>Bacteria</taxon>
        <taxon>Pseudomonadati</taxon>
        <taxon>Pseudomonadota</taxon>
        <taxon>Alphaproteobacteria</taxon>
        <taxon>Hyphomicrobiales</taxon>
        <taxon>Tepidamorphaceae</taxon>
        <taxon>Microbaculum</taxon>
    </lineage>
</organism>
<protein>
    <submittedName>
        <fullName evidence="9">MFS transporter</fullName>
    </submittedName>
</protein>
<feature type="transmembrane region" description="Helical" evidence="8">
    <location>
        <begin position="213"/>
        <end position="234"/>
    </location>
</feature>